<proteinExistence type="predicted"/>
<dbReference type="Proteomes" id="UP001231649">
    <property type="component" value="Chromosome 30"/>
</dbReference>
<sequence>MGSLNAENCSKQDLDDSGCVQDASVGENGRHIPQLMELSDDVLLCILQYLSPMDLKALGHTCSRLGALICDRTLWTRVDARNAPMGQERLKWLLTHCLSSVTTELQISGYANKFSRCLGIQDLHWPTEADQDFIRGTCIGSQEGVDVEHFLLRMWYPHLPRWQSLRRARSLYETVRFAVSPRWPDKAEAEIKTAKAAAEKKATESEDPSNPGSSGKPGNAGRTARKFGPNLIMPSSGFKPDIYGGNSGSLGVNSVQNGGPHWSGYSVNGDGYDANMDNNEDHPILFEDEVRDDCKGPRFTLTKKLMRDLKATCSNLTSLAVEYCNLDYRSTNLRHFPSQLKKLSLRGSRVYNLPLNTSYLGKVQERLPQLEYLDVSECDWFEPASLMPLSKLVGLTELYMRDCKRLTECVAYASLATRYGFRKLKVFDVRGSPLADSEVSALGWLPCLEELYVSPPDDFSNQMEHTHAWSTTSVEHRELDAWEQEEPEYFKIKEPEPEYEPEDKDEEPDERHGDVMFSNPWWSHERRIIVIQPNANRQLEEHYPLMQRPPQNLPEENPRVLPQQGPRVPRAGEPPVEDVPLVPGGLPPVRVVPGSIDVVPGDQIPRPIRQPVLCEPPSPGPVYPKPVPTDPRDDSLLRQGTGTPKPADQNTGTTNPRQQESGPSNLQAGPSIYRPSTVLHPCPPNQRPGPTNPAGGSNPRPVNSQMGLAEVQEALASFCPGIANAPPSASLPRPGAGNPQLGPSNPGPEMHRPGPANAQAGAAHPRQQVAFLQPGPPIYRTSGAAHSITANLLAGLALYRPDPMIDPRAGYGNPQPGYGNPQPGYGNPQPGYGNPQPGYPNQRPQAGPSNPQPGPSNSQPGPSNPQPGPSNPQPGPSRSGLSNAEKRRNSNNDAEDAAKRRRFEALDEETQEPFSLNPSGQDGNPRMRPADLIPPPEPEVPGCVRIRRHDLPPIMHIDVDVQRQASQIGAHVGYHLVSDSALLRFGRAENENVNYVHIGRNGIHHGSESGSRPDRSNLRILSVTGYRNITDRSLQHLVTAAPHLLHIDFSQTNVTPRGVELFRAIRPECEVIYSQFNQMT</sequence>
<protein>
    <submittedName>
        <fullName evidence="1">Uncharacterized protein</fullName>
    </submittedName>
</protein>
<dbReference type="EMBL" id="CM056806">
    <property type="protein sequence ID" value="KAJ8704842.1"/>
    <property type="molecule type" value="Genomic_DNA"/>
</dbReference>
<evidence type="ECO:0000313" key="1">
    <source>
        <dbReference type="EMBL" id="KAJ8704842.1"/>
    </source>
</evidence>
<accession>A0ACC2Q0N0</accession>
<organism evidence="1 2">
    <name type="scientific">Mythimna loreyi</name>
    <dbReference type="NCBI Taxonomy" id="667449"/>
    <lineage>
        <taxon>Eukaryota</taxon>
        <taxon>Metazoa</taxon>
        <taxon>Ecdysozoa</taxon>
        <taxon>Arthropoda</taxon>
        <taxon>Hexapoda</taxon>
        <taxon>Insecta</taxon>
        <taxon>Pterygota</taxon>
        <taxon>Neoptera</taxon>
        <taxon>Endopterygota</taxon>
        <taxon>Lepidoptera</taxon>
        <taxon>Glossata</taxon>
        <taxon>Ditrysia</taxon>
        <taxon>Noctuoidea</taxon>
        <taxon>Noctuidae</taxon>
        <taxon>Noctuinae</taxon>
        <taxon>Hadenini</taxon>
        <taxon>Mythimna</taxon>
    </lineage>
</organism>
<name>A0ACC2Q0N0_9NEOP</name>
<evidence type="ECO:0000313" key="2">
    <source>
        <dbReference type="Proteomes" id="UP001231649"/>
    </source>
</evidence>
<gene>
    <name evidence="1" type="ORF">PYW08_012162</name>
</gene>
<keyword evidence="2" id="KW-1185">Reference proteome</keyword>
<reference evidence="1" key="1">
    <citation type="submission" date="2023-03" db="EMBL/GenBank/DDBJ databases">
        <title>Chromosome-level genomes of two armyworms, Mythimna separata and Mythimna loreyi, provide insights into the biosynthesis and reception of sex pheromones.</title>
        <authorList>
            <person name="Zhao H."/>
        </authorList>
    </citation>
    <scope>NUCLEOTIDE SEQUENCE</scope>
    <source>
        <strain evidence="1">BeijingLab</strain>
    </source>
</reference>
<comment type="caution">
    <text evidence="1">The sequence shown here is derived from an EMBL/GenBank/DDBJ whole genome shotgun (WGS) entry which is preliminary data.</text>
</comment>